<dbReference type="Pfam" id="PF01471">
    <property type="entry name" value="PG_binding_1"/>
    <property type="match status" value="1"/>
</dbReference>
<dbReference type="RefSeq" id="WP_242661649.1">
    <property type="nucleotide sequence ID" value="NZ_FNAV01000004.1"/>
</dbReference>
<dbReference type="SUPFAM" id="SSF47090">
    <property type="entry name" value="PGBD-like"/>
    <property type="match status" value="1"/>
</dbReference>
<dbReference type="InterPro" id="IPR002477">
    <property type="entry name" value="Peptidoglycan-bd-like"/>
</dbReference>
<dbReference type="EMBL" id="FNAV01000004">
    <property type="protein sequence ID" value="SDE52916.1"/>
    <property type="molecule type" value="Genomic_DNA"/>
</dbReference>
<organism evidence="3 4">
    <name type="scientific">Salipiger thiooxidans</name>
    <dbReference type="NCBI Taxonomy" id="282683"/>
    <lineage>
        <taxon>Bacteria</taxon>
        <taxon>Pseudomonadati</taxon>
        <taxon>Pseudomonadota</taxon>
        <taxon>Alphaproteobacteria</taxon>
        <taxon>Rhodobacterales</taxon>
        <taxon>Roseobacteraceae</taxon>
        <taxon>Salipiger</taxon>
    </lineage>
</organism>
<dbReference type="STRING" id="282683.SAMN04488105_104327"/>
<evidence type="ECO:0000259" key="2">
    <source>
        <dbReference type="Pfam" id="PF01471"/>
    </source>
</evidence>
<evidence type="ECO:0000256" key="1">
    <source>
        <dbReference type="SAM" id="SignalP"/>
    </source>
</evidence>
<keyword evidence="4" id="KW-1185">Reference proteome</keyword>
<dbReference type="Gene3D" id="1.10.101.10">
    <property type="entry name" value="PGBD-like superfamily/PGBD"/>
    <property type="match status" value="1"/>
</dbReference>
<evidence type="ECO:0000313" key="3">
    <source>
        <dbReference type="EMBL" id="SDE52916.1"/>
    </source>
</evidence>
<reference evidence="4" key="1">
    <citation type="submission" date="2016-10" db="EMBL/GenBank/DDBJ databases">
        <authorList>
            <person name="Varghese N."/>
            <person name="Submissions S."/>
        </authorList>
    </citation>
    <scope>NUCLEOTIDE SEQUENCE [LARGE SCALE GENOMIC DNA]</scope>
    <source>
        <strain evidence="4">DSM 10146</strain>
    </source>
</reference>
<gene>
    <name evidence="3" type="ORF">SAMN04488105_104327</name>
</gene>
<feature type="chain" id="PRO_5011466369" evidence="1">
    <location>
        <begin position="22"/>
        <end position="435"/>
    </location>
</feature>
<accession>A0A1G7DP52</accession>
<keyword evidence="1" id="KW-0732">Signal</keyword>
<proteinExistence type="predicted"/>
<dbReference type="Proteomes" id="UP000198994">
    <property type="component" value="Unassembled WGS sequence"/>
</dbReference>
<evidence type="ECO:0000313" key="4">
    <source>
        <dbReference type="Proteomes" id="UP000198994"/>
    </source>
</evidence>
<sequence length="435" mass="46286">MPNRTSLVAGATLSLSLIFSASVSTGQGATADLDAIRSDIAAIELEISEVEVSNGNYQGGALALIASLNLETLLLTKSVLEARLAAEESGAPIEIVVPAVQPDPALAGSILADIQTQQGNVDAAKAEADNSGGLMQALALTRYETEKLSLAQLRQAWFRAQYGIAFPTSGAPQAPTPIAQTEKTSLPDEVGLGVKTKPDWADPGHPEIDYDMEVFKQLAAGDFTIVGWWGIEHSRAALDDSPQVFAINVSDYGTGYSDHPSLKVLCHEGEARVIFDADSFIMGDFQSNTLPVTVRIGSDEAMPERWSKLTSNKGAGLFGAKAQDFIRRLVGEEKVFMRLTGDRGQLYDLSLKMDGSERVFDEVAGACQFSLLDLDREDYKAIQTILNAAGFDAGTPDGQWGPGSRNAMAGYQASVGLPETGAPDRATLVEMGILQ</sequence>
<dbReference type="InterPro" id="IPR036366">
    <property type="entry name" value="PGBDSf"/>
</dbReference>
<feature type="signal peptide" evidence="1">
    <location>
        <begin position="1"/>
        <end position="21"/>
    </location>
</feature>
<name>A0A1G7DP52_9RHOB</name>
<dbReference type="AlphaFoldDB" id="A0A1G7DP52"/>
<dbReference type="InterPro" id="IPR036365">
    <property type="entry name" value="PGBD-like_sf"/>
</dbReference>
<feature type="domain" description="Peptidoglycan binding-like" evidence="2">
    <location>
        <begin position="376"/>
        <end position="429"/>
    </location>
</feature>
<protein>
    <submittedName>
        <fullName evidence="3">Putative peptidoglycan binding domain-containing protein</fullName>
    </submittedName>
</protein>